<evidence type="ECO:0000313" key="3">
    <source>
        <dbReference type="Proteomes" id="UP000323337"/>
    </source>
</evidence>
<dbReference type="Pfam" id="PF20419">
    <property type="entry name" value="DUF6701"/>
    <property type="match status" value="1"/>
</dbReference>
<organism evidence="2 3">
    <name type="scientific">Flexistipes sinusarabici</name>
    <dbReference type="NCBI Taxonomy" id="2352"/>
    <lineage>
        <taxon>Bacteria</taxon>
        <taxon>Pseudomonadati</taxon>
        <taxon>Deferribacterota</taxon>
        <taxon>Deferribacteres</taxon>
        <taxon>Deferribacterales</taxon>
        <taxon>Flexistipitaceae</taxon>
        <taxon>Flexistipes</taxon>
    </lineage>
</organism>
<dbReference type="AlphaFoldDB" id="A0A5D0MQ44"/>
<dbReference type="EMBL" id="VSIV01000248">
    <property type="protein sequence ID" value="TYB32839.1"/>
    <property type="molecule type" value="Genomic_DNA"/>
</dbReference>
<evidence type="ECO:0000259" key="1">
    <source>
        <dbReference type="Pfam" id="PF20419"/>
    </source>
</evidence>
<name>A0A5D0MQ44_FLESI</name>
<comment type="caution">
    <text evidence="2">The sequence shown here is derived from an EMBL/GenBank/DDBJ whole genome shotgun (WGS) entry which is preliminary data.</text>
</comment>
<protein>
    <recommendedName>
        <fullName evidence="1">DUF6701 domain-containing protein</fullName>
    </recommendedName>
</protein>
<accession>A0A5D0MQ44</accession>
<feature type="domain" description="DUF6701" evidence="1">
    <location>
        <begin position="408"/>
        <end position="1011"/>
    </location>
</feature>
<dbReference type="InterPro" id="IPR046524">
    <property type="entry name" value="DUF6701"/>
</dbReference>
<gene>
    <name evidence="2" type="ORF">FXF49_09415</name>
</gene>
<sequence>MFFKTKRHKKKLLYSPSLLAVNNRKFSIISLLTLLIFAAPSYADVLLQGYQHIGDNDISGYTPMDPVTNQQIENYPTFFHLSDNLTVTAVSVKNLVGIDGDKLQIFIDNNFVGEGSANSATVDIVDQNLTKGYHSIAVRARCFNNGGKLKDCSSNSASSDNDINFSAITLISGGTNDSINLVQRRHLGDNYDRDYWYYWYYGHYDWYDRNGQSRDPSPPYLYPDYPEGTSITFNFNVTSPVIIDKVKFFAAREINYGANFSIDGTQKGILQTNGNPIVDIEDTTLYPSGNPHTLQIESINGQGGDDDISWDSISLIGINVTSLDHILLEHDGSGLTCRGEPITVKACANDNCSALYNNQVTVNFTNPSSGWETDPVTFAGGQTTVDLTHTDNETVTIDAEAISPTANNSTQCLNTSGGTDCEIIFNDVGIIIDGDSDNTNPESNIITQIAGKPSDTNPDSETQLIRVVRKDDKTGACIPGVQNQNIDVSFSYSTPQPAQGLDDNIIQISNNTNSVNISDNTSSETLSLSFNSNGIAPFTFTSEDTGKYALNAEMDIPVTYFDNTTTGQTVTGSDATNAFVVRPLAVFANAVANPKSQNADGSVFKKAGNPFTLNFKSLQWTSGRDSDNNGIWDSCDNSTLSDPGSDYARVPQWNIGQPSVDLALPSPGNNPDLNYNNGNAGFSGSDSANSDNVTYSEVGIVQMKPASLNNFLGENVQVCSPYIGRFTPHHFKTSIKDGELNDGCSSFTYTGQQTNYLMAPQFDITAQDKDNNTTQNYKGDFFKLEKTGFDITTPTTDANQLGEDGINKVNVNINKDSATLNSNSDGTATYTFGNDNITYVKDNNSQVAPFDALINFEINGIVDNDSVSAIDLPDNISASGTEIRYGRMDILDNYGPETEPLTMQVKTEYWDGDSWELNDNDSCTSLLDTDFSLDNYTANLNSGETIIDDTSVDGIISGTGNFTLTAPGEGNNGSVDINLISYPYLLDNETTGTATFGIYRGRDRIIEWKEVPAK</sequence>
<dbReference type="RefSeq" id="WP_303701645.1">
    <property type="nucleotide sequence ID" value="NZ_VSIV01000248.1"/>
</dbReference>
<proteinExistence type="predicted"/>
<dbReference type="Proteomes" id="UP000323337">
    <property type="component" value="Unassembled WGS sequence"/>
</dbReference>
<reference evidence="2 3" key="1">
    <citation type="submission" date="2019-08" db="EMBL/GenBank/DDBJ databases">
        <title>Genomic characterization of a novel candidate phylum (ARYD3) from a high temperature, high salinity tertiary oil reservoir in north central Oklahoma, USA.</title>
        <authorList>
            <person name="Youssef N.H."/>
            <person name="Yadav A."/>
            <person name="Elshahed M.S."/>
        </authorList>
    </citation>
    <scope>NUCLEOTIDE SEQUENCE [LARGE SCALE GENOMIC DNA]</scope>
    <source>
        <strain evidence="2">ARYD1</strain>
    </source>
</reference>
<evidence type="ECO:0000313" key="2">
    <source>
        <dbReference type="EMBL" id="TYB32839.1"/>
    </source>
</evidence>